<name>A0A7J7BWQ2_TRIWF</name>
<evidence type="ECO:0000313" key="1">
    <source>
        <dbReference type="EMBL" id="KAF5726340.1"/>
    </source>
</evidence>
<dbReference type="Proteomes" id="UP000593562">
    <property type="component" value="Unassembled WGS sequence"/>
</dbReference>
<reference evidence="1 2" key="1">
    <citation type="journal article" date="2020" name="Nat. Commun.">
        <title>Genome of Tripterygium wilfordii and identification of cytochrome P450 involved in triptolide biosynthesis.</title>
        <authorList>
            <person name="Tu L."/>
            <person name="Su P."/>
            <person name="Zhang Z."/>
            <person name="Gao L."/>
            <person name="Wang J."/>
            <person name="Hu T."/>
            <person name="Zhou J."/>
            <person name="Zhang Y."/>
            <person name="Zhao Y."/>
            <person name="Liu Y."/>
            <person name="Song Y."/>
            <person name="Tong Y."/>
            <person name="Lu Y."/>
            <person name="Yang J."/>
            <person name="Xu C."/>
            <person name="Jia M."/>
            <person name="Peters R.J."/>
            <person name="Huang L."/>
            <person name="Gao W."/>
        </authorList>
    </citation>
    <scope>NUCLEOTIDE SEQUENCE [LARGE SCALE GENOMIC DNA]</scope>
    <source>
        <strain evidence="2">cv. XIE 37</strain>
        <tissue evidence="1">Leaf</tissue>
    </source>
</reference>
<dbReference type="EMBL" id="JAAARO010000022">
    <property type="protein sequence ID" value="KAF5726340.1"/>
    <property type="molecule type" value="Genomic_DNA"/>
</dbReference>
<proteinExistence type="predicted"/>
<dbReference type="InParanoid" id="A0A7J7BWQ2"/>
<protein>
    <submittedName>
        <fullName evidence="1">Uncharacterized protein</fullName>
    </submittedName>
</protein>
<gene>
    <name evidence="1" type="ORF">HS088_TW22G00017</name>
</gene>
<evidence type="ECO:0000313" key="2">
    <source>
        <dbReference type="Proteomes" id="UP000593562"/>
    </source>
</evidence>
<accession>A0A7J7BWQ2</accession>
<dbReference type="AlphaFoldDB" id="A0A7J7BWQ2"/>
<comment type="caution">
    <text evidence="1">The sequence shown here is derived from an EMBL/GenBank/DDBJ whole genome shotgun (WGS) entry which is preliminary data.</text>
</comment>
<keyword evidence="2" id="KW-1185">Reference proteome</keyword>
<sequence length="100" mass="11444">MKLIANMSPCCLFSLHALFRMNTYITMNYLPNLIIRSSLIVRLCYQPEFPYLQSLILNIDGQDKQADLLFRGRAVKLNPCHMSAPSIDKQEHSNIGKQST</sequence>
<organism evidence="1 2">
    <name type="scientific">Tripterygium wilfordii</name>
    <name type="common">Thunder God vine</name>
    <dbReference type="NCBI Taxonomy" id="458696"/>
    <lineage>
        <taxon>Eukaryota</taxon>
        <taxon>Viridiplantae</taxon>
        <taxon>Streptophyta</taxon>
        <taxon>Embryophyta</taxon>
        <taxon>Tracheophyta</taxon>
        <taxon>Spermatophyta</taxon>
        <taxon>Magnoliopsida</taxon>
        <taxon>eudicotyledons</taxon>
        <taxon>Gunneridae</taxon>
        <taxon>Pentapetalae</taxon>
        <taxon>rosids</taxon>
        <taxon>fabids</taxon>
        <taxon>Celastrales</taxon>
        <taxon>Celastraceae</taxon>
        <taxon>Tripterygium</taxon>
    </lineage>
</organism>